<evidence type="ECO:0008006" key="7">
    <source>
        <dbReference type="Google" id="ProtNLM"/>
    </source>
</evidence>
<feature type="region of interest" description="Disordered" evidence="4">
    <location>
        <begin position="47"/>
        <end position="66"/>
    </location>
</feature>
<gene>
    <name evidence="5" type="ordered locus">MSMEI_0492</name>
</gene>
<dbReference type="EMBL" id="CP001663">
    <property type="protein sequence ID" value="AFP36973.1"/>
    <property type="molecule type" value="Genomic_DNA"/>
</dbReference>
<reference evidence="5 6" key="1">
    <citation type="journal article" date="2007" name="Genome Biol.">
        <title>Interrupted coding sequences in Mycobacterium smegmatis: authentic mutations or sequencing errors?</title>
        <authorList>
            <person name="Deshayes C."/>
            <person name="Perrodou E."/>
            <person name="Gallien S."/>
            <person name="Euphrasie D."/>
            <person name="Schaeffer C."/>
            <person name="Van-Dorsselaer A."/>
            <person name="Poch O."/>
            <person name="Lecompte O."/>
            <person name="Reyrat J.M."/>
        </authorList>
    </citation>
    <scope>NUCLEOTIDE SEQUENCE [LARGE SCALE GENOMIC DNA]</scope>
    <source>
        <strain evidence="6">ATCC 700084 / mc(2)155</strain>
    </source>
</reference>
<evidence type="ECO:0000256" key="1">
    <source>
        <dbReference type="ARBA" id="ARBA00008520"/>
    </source>
</evidence>
<dbReference type="Pfam" id="PF13416">
    <property type="entry name" value="SBP_bac_8"/>
    <property type="match status" value="1"/>
</dbReference>
<name>I7FDJ1_MYCS2</name>
<protein>
    <recommendedName>
        <fullName evidence="7">Sugar ABC transporter substrate-binding protein</fullName>
    </recommendedName>
</protein>
<keyword evidence="2" id="KW-0813">Transport</keyword>
<sequence>MGRPTSPIHCPRNPRSPDVMTRTRLFRFGSAVASTLTVAALALSACAPGPSGDSGSSPAPTGEVSKDIASAGPVTLTVWDQNTDGGIREAQEKLNAQFQEMYPNVTIKRTVESFSDLKTTLRLALSSNTPPDVVQANQGYPDMGAFVAAGMLRPMSDYAELYGWNTYYPEALLKQNSFSSDGKTWQGDTLYGVSQTGEVVGIFYNRELLSSLGLEVPKTLDDLNAAMEAAKAKNILPMAFGNLDKSPGIHVYGVVQAALAGAPAVNDLVSGKGGAWTDEPSLKAAQQIADWSTKGYLTPGANGVSRDDAIAEFGRGGALFTITGTWMQQPLQDALGDKAGFTTLTSDQGEPATTGGQGLAWAITSKSAHPDVAAAYIDFITNAKASQLLLDTGNLPTVLPSGYEPEAGTVAADIATQYRDVQEANGEVPYLDYATPTFYDTITAAMQELVGGQATPEQFVDTLQKDYADFLASQK</sequence>
<dbReference type="Proteomes" id="UP000006158">
    <property type="component" value="Chromosome"/>
</dbReference>
<dbReference type="Gene3D" id="3.40.190.10">
    <property type="entry name" value="Periplasmic binding protein-like II"/>
    <property type="match status" value="2"/>
</dbReference>
<dbReference type="GO" id="GO:1901982">
    <property type="term" value="F:maltose binding"/>
    <property type="evidence" value="ECO:0007669"/>
    <property type="project" value="TreeGrafter"/>
</dbReference>
<dbReference type="GO" id="GO:0042956">
    <property type="term" value="P:maltodextrin transmembrane transport"/>
    <property type="evidence" value="ECO:0007669"/>
    <property type="project" value="TreeGrafter"/>
</dbReference>
<reference evidence="5 6" key="2">
    <citation type="journal article" date="2009" name="Genome Res.">
        <title>Ortho-proteogenomics: multiple proteomes investigation through orthology and a new MS-based protocol.</title>
        <authorList>
            <person name="Gallien S."/>
            <person name="Perrodou E."/>
            <person name="Carapito C."/>
            <person name="Deshayes C."/>
            <person name="Reyrat J.M."/>
            <person name="Van Dorsselaer A."/>
            <person name="Poch O."/>
            <person name="Schaeffer C."/>
            <person name="Lecompte O."/>
        </authorList>
    </citation>
    <scope>NUCLEOTIDE SEQUENCE [LARGE SCALE GENOMIC DNA]</scope>
    <source>
        <strain evidence="6">ATCC 700084 / mc(2)155</strain>
    </source>
</reference>
<dbReference type="GO" id="GO:0055052">
    <property type="term" value="C:ATP-binding cassette (ABC) transporter complex, substrate-binding subunit-containing"/>
    <property type="evidence" value="ECO:0007669"/>
    <property type="project" value="TreeGrafter"/>
</dbReference>
<dbReference type="KEGG" id="msg:MSMEI_0492"/>
<evidence type="ECO:0000256" key="3">
    <source>
        <dbReference type="ARBA" id="ARBA00022729"/>
    </source>
</evidence>
<dbReference type="PANTHER" id="PTHR30061:SF50">
    <property type="entry name" value="MALTOSE_MALTODEXTRIN-BINDING PERIPLASMIC PROTEIN"/>
    <property type="match status" value="1"/>
</dbReference>
<organism evidence="5 6">
    <name type="scientific">Mycolicibacterium smegmatis (strain ATCC 700084 / mc(2)155)</name>
    <name type="common">Mycobacterium smegmatis</name>
    <dbReference type="NCBI Taxonomy" id="246196"/>
    <lineage>
        <taxon>Bacteria</taxon>
        <taxon>Bacillati</taxon>
        <taxon>Actinomycetota</taxon>
        <taxon>Actinomycetes</taxon>
        <taxon>Mycobacteriales</taxon>
        <taxon>Mycobacteriaceae</taxon>
        <taxon>Mycolicibacterium</taxon>
    </lineage>
</organism>
<dbReference type="PATRIC" id="fig|246196.56.peg.504"/>
<evidence type="ECO:0000256" key="4">
    <source>
        <dbReference type="SAM" id="MobiDB-lite"/>
    </source>
</evidence>
<dbReference type="InterPro" id="IPR006059">
    <property type="entry name" value="SBP"/>
</dbReference>
<dbReference type="GO" id="GO:0015768">
    <property type="term" value="P:maltose transport"/>
    <property type="evidence" value="ECO:0007669"/>
    <property type="project" value="TreeGrafter"/>
</dbReference>
<keyword evidence="3" id="KW-0732">Signal</keyword>
<evidence type="ECO:0000313" key="5">
    <source>
        <dbReference type="EMBL" id="AFP36973.1"/>
    </source>
</evidence>
<proteinExistence type="inferred from homology"/>
<comment type="similarity">
    <text evidence="1">Belongs to the bacterial solute-binding protein 1 family.</text>
</comment>
<dbReference type="PANTHER" id="PTHR30061">
    <property type="entry name" value="MALTOSE-BINDING PERIPLASMIC PROTEIN"/>
    <property type="match status" value="1"/>
</dbReference>
<dbReference type="AlphaFoldDB" id="I7FDJ1"/>
<feature type="compositionally biased region" description="Low complexity" evidence="4">
    <location>
        <begin position="47"/>
        <end position="62"/>
    </location>
</feature>
<dbReference type="SUPFAM" id="SSF53850">
    <property type="entry name" value="Periplasmic binding protein-like II"/>
    <property type="match status" value="1"/>
</dbReference>
<evidence type="ECO:0000313" key="6">
    <source>
        <dbReference type="Proteomes" id="UP000006158"/>
    </source>
</evidence>
<evidence type="ECO:0000256" key="2">
    <source>
        <dbReference type="ARBA" id="ARBA00022448"/>
    </source>
</evidence>
<accession>I7FDJ1</accession>